<feature type="compositionally biased region" description="Polar residues" evidence="1">
    <location>
        <begin position="260"/>
        <end position="271"/>
    </location>
</feature>
<evidence type="ECO:0000256" key="1">
    <source>
        <dbReference type="SAM" id="MobiDB-lite"/>
    </source>
</evidence>
<feature type="compositionally biased region" description="Polar residues" evidence="1">
    <location>
        <begin position="228"/>
        <end position="240"/>
    </location>
</feature>
<evidence type="ECO:0000313" key="2">
    <source>
        <dbReference type="EMBL" id="KAG5975313.1"/>
    </source>
</evidence>
<name>A0A9P7MX90_9HYPO</name>
<proteinExistence type="predicted"/>
<dbReference type="Proteomes" id="UP000784919">
    <property type="component" value="Unassembled WGS sequence"/>
</dbReference>
<accession>A0A9P7MX90</accession>
<comment type="caution">
    <text evidence="2">The sequence shown here is derived from an EMBL/GenBank/DDBJ whole genome shotgun (WGS) entry which is preliminary data.</text>
</comment>
<dbReference type="EMBL" id="SRPS01000025">
    <property type="protein sequence ID" value="KAG5975313.1"/>
    <property type="molecule type" value="Genomic_DNA"/>
</dbReference>
<feature type="region of interest" description="Disordered" evidence="1">
    <location>
        <begin position="228"/>
        <end position="271"/>
    </location>
</feature>
<dbReference type="AlphaFoldDB" id="A0A9P7MX90"/>
<evidence type="ECO:0000313" key="3">
    <source>
        <dbReference type="Proteomes" id="UP000784919"/>
    </source>
</evidence>
<gene>
    <name evidence="2" type="ORF">E4U56_003845</name>
</gene>
<organism evidence="2 3">
    <name type="scientific">Claviceps arundinis</name>
    <dbReference type="NCBI Taxonomy" id="1623583"/>
    <lineage>
        <taxon>Eukaryota</taxon>
        <taxon>Fungi</taxon>
        <taxon>Dikarya</taxon>
        <taxon>Ascomycota</taxon>
        <taxon>Pezizomycotina</taxon>
        <taxon>Sordariomycetes</taxon>
        <taxon>Hypocreomycetidae</taxon>
        <taxon>Hypocreales</taxon>
        <taxon>Clavicipitaceae</taxon>
        <taxon>Claviceps</taxon>
    </lineage>
</organism>
<sequence length="271" mass="30336">MPEATSDVIVKPHVATSTECNEFISKHSTATNPVSLHDAIQYHHMLYQEQVRLYKEQEVKERTVHSWIASTILPSVHAAVLAQVRKEKGTHNITLRQFTKELKARFAQDPVFLSELTESDIVGAFFLPNLGNVEPERWIADWNVIYQKAMSQNIREVEGPNAIRDFLMAVGARFQPAWAQGKIAKMIEYNGAIPNTFTLISLADEFMRFRRATQVYATANNSINATLGGTDTNSAKNDTQVKGLPLQCPPYESRTEAERASTSSARNSGAR</sequence>
<reference evidence="2" key="1">
    <citation type="journal article" date="2020" name="bioRxiv">
        <title>Whole genome comparisons of ergot fungi reveals the divergence and evolution of species within the genus Claviceps are the result of varying mechanisms driving genome evolution and host range expansion.</title>
        <authorList>
            <person name="Wyka S.A."/>
            <person name="Mondo S.J."/>
            <person name="Liu M."/>
            <person name="Dettman J."/>
            <person name="Nalam V."/>
            <person name="Broders K.D."/>
        </authorList>
    </citation>
    <scope>NUCLEOTIDE SEQUENCE</scope>
    <source>
        <strain evidence="2">CCC 1102</strain>
    </source>
</reference>
<dbReference type="OrthoDB" id="4947595at2759"/>
<protein>
    <submittedName>
        <fullName evidence="2">Uncharacterized protein</fullName>
    </submittedName>
</protein>